<sequence>MAPRLKTRASSNKTPSRNSSCSSFSSTKAISKLLADLGTSPQPPKLTSPSKPQSRSRSRSATPTPASYAHEIAPPVREAPKPIVLPRLSYSQYIHQILLCDTKDPVHVNNVLTWWMISEELAADKHGVIHIEDYNGSWTLREPWLSATVLVFLPDFFTGRDLLLKPNMQLLRPDALMMRTDGTGLFGWGVPTDEGEIGLVKDIEWQVPGMHIDECYLQLLEAGKMDERKSISVGTEDHWRIHAMAEKDVVRVYTMWWVLGAPVKPVGFTKMEGLSGDWD</sequence>
<protein>
    <submittedName>
        <fullName evidence="2">Uncharacterized protein</fullName>
    </submittedName>
</protein>
<feature type="compositionally biased region" description="Low complexity" evidence="1">
    <location>
        <begin position="16"/>
        <end position="31"/>
    </location>
</feature>
<keyword evidence="3" id="KW-1185">Reference proteome</keyword>
<feature type="compositionally biased region" description="Low complexity" evidence="1">
    <location>
        <begin position="48"/>
        <end position="67"/>
    </location>
</feature>
<evidence type="ECO:0000313" key="2">
    <source>
        <dbReference type="EMBL" id="EON62920.1"/>
    </source>
</evidence>
<name>R7YLX8_CONA1</name>
<organism evidence="2 3">
    <name type="scientific">Coniosporium apollinis (strain CBS 100218)</name>
    <name type="common">Rock-inhabiting black yeast</name>
    <dbReference type="NCBI Taxonomy" id="1168221"/>
    <lineage>
        <taxon>Eukaryota</taxon>
        <taxon>Fungi</taxon>
        <taxon>Dikarya</taxon>
        <taxon>Ascomycota</taxon>
        <taxon>Pezizomycotina</taxon>
        <taxon>Dothideomycetes</taxon>
        <taxon>Dothideomycetes incertae sedis</taxon>
        <taxon>Coniosporium</taxon>
    </lineage>
</organism>
<dbReference type="HOGENOM" id="CLU_997522_0_0_1"/>
<dbReference type="RefSeq" id="XP_007778237.1">
    <property type="nucleotide sequence ID" value="XM_007780047.1"/>
</dbReference>
<evidence type="ECO:0000313" key="3">
    <source>
        <dbReference type="Proteomes" id="UP000016924"/>
    </source>
</evidence>
<accession>R7YLX8</accession>
<dbReference type="Proteomes" id="UP000016924">
    <property type="component" value="Unassembled WGS sequence"/>
</dbReference>
<dbReference type="OrthoDB" id="10326765at2759"/>
<gene>
    <name evidence="2" type="ORF">W97_02146</name>
</gene>
<evidence type="ECO:0000256" key="1">
    <source>
        <dbReference type="SAM" id="MobiDB-lite"/>
    </source>
</evidence>
<feature type="region of interest" description="Disordered" evidence="1">
    <location>
        <begin position="1"/>
        <end position="73"/>
    </location>
</feature>
<dbReference type="AlphaFoldDB" id="R7YLX8"/>
<reference evidence="3" key="1">
    <citation type="submission" date="2012-06" db="EMBL/GenBank/DDBJ databases">
        <title>The genome sequence of Coniosporium apollinis CBS 100218.</title>
        <authorList>
            <consortium name="The Broad Institute Genome Sequencing Platform"/>
            <person name="Cuomo C."/>
            <person name="Gorbushina A."/>
            <person name="Noack S."/>
            <person name="Walker B."/>
            <person name="Young S.K."/>
            <person name="Zeng Q."/>
            <person name="Gargeya S."/>
            <person name="Fitzgerald M."/>
            <person name="Haas B."/>
            <person name="Abouelleil A."/>
            <person name="Alvarado L."/>
            <person name="Arachchi H.M."/>
            <person name="Berlin A.M."/>
            <person name="Chapman S.B."/>
            <person name="Goldberg J."/>
            <person name="Griggs A."/>
            <person name="Gujja S."/>
            <person name="Hansen M."/>
            <person name="Howarth C."/>
            <person name="Imamovic A."/>
            <person name="Larimer J."/>
            <person name="McCowan C."/>
            <person name="Montmayeur A."/>
            <person name="Murphy C."/>
            <person name="Neiman D."/>
            <person name="Pearson M."/>
            <person name="Priest M."/>
            <person name="Roberts A."/>
            <person name="Saif S."/>
            <person name="Shea T."/>
            <person name="Sisk P."/>
            <person name="Sykes S."/>
            <person name="Wortman J."/>
            <person name="Nusbaum C."/>
            <person name="Birren B."/>
        </authorList>
    </citation>
    <scope>NUCLEOTIDE SEQUENCE [LARGE SCALE GENOMIC DNA]</scope>
    <source>
        <strain evidence="3">CBS 100218</strain>
    </source>
</reference>
<dbReference type="EMBL" id="JH767560">
    <property type="protein sequence ID" value="EON62920.1"/>
    <property type="molecule type" value="Genomic_DNA"/>
</dbReference>
<dbReference type="GeneID" id="19899457"/>
<proteinExistence type="predicted"/>